<sequence>MVLSISEILNGKNDYHEYHIKSLDGEICLRPLTSGEWDRIDEIKQKDLGDYTINEKTFTQKKRRIKGEMESKARFNINASSKATKKAMYEAIKLSTDNPGNPEKWTLEHIKKLQKNEVNEIYEKIEEISGATEEDLEAEIEDFPENS</sequence>
<proteinExistence type="predicted"/>
<dbReference type="AlphaFoldDB" id="A0A1H7I9C0"/>
<evidence type="ECO:0008006" key="3">
    <source>
        <dbReference type="Google" id="ProtNLM"/>
    </source>
</evidence>
<dbReference type="OrthoDB" id="384313at2157"/>
<dbReference type="STRING" id="190974.SAMN05216439_1180"/>
<dbReference type="Proteomes" id="UP000199506">
    <property type="component" value="Unassembled WGS sequence"/>
</dbReference>
<evidence type="ECO:0000313" key="2">
    <source>
        <dbReference type="Proteomes" id="UP000199506"/>
    </source>
</evidence>
<accession>A0A1H7I9C0</accession>
<dbReference type="RefSeq" id="WP_091699038.1">
    <property type="nucleotide sequence ID" value="NZ_FOAK01000003.1"/>
</dbReference>
<dbReference type="EMBL" id="FOAK01000003">
    <property type="protein sequence ID" value="SEK59163.1"/>
    <property type="molecule type" value="Genomic_DNA"/>
</dbReference>
<organism evidence="1 2">
    <name type="scientific">Methanobrevibacter gottschalkii</name>
    <dbReference type="NCBI Taxonomy" id="190974"/>
    <lineage>
        <taxon>Archaea</taxon>
        <taxon>Methanobacteriati</taxon>
        <taxon>Methanobacteriota</taxon>
        <taxon>Methanomada group</taxon>
        <taxon>Methanobacteria</taxon>
        <taxon>Methanobacteriales</taxon>
        <taxon>Methanobacteriaceae</taxon>
        <taxon>Methanobrevibacter</taxon>
    </lineage>
</organism>
<name>A0A1H7I9C0_9EURY</name>
<protein>
    <recommendedName>
        <fullName evidence="3">Phage XkdN-like tail assembly chaperone protein, TAC</fullName>
    </recommendedName>
</protein>
<evidence type="ECO:0000313" key="1">
    <source>
        <dbReference type="EMBL" id="SEK59163.1"/>
    </source>
</evidence>
<reference evidence="1 2" key="1">
    <citation type="submission" date="2016-10" db="EMBL/GenBank/DDBJ databases">
        <authorList>
            <person name="de Groot N.N."/>
        </authorList>
    </citation>
    <scope>NUCLEOTIDE SEQUENCE [LARGE SCALE GENOMIC DNA]</scope>
    <source>
        <strain evidence="1 2">DSM 11978</strain>
    </source>
</reference>
<gene>
    <name evidence="1" type="ORF">SAMN05216439_1180</name>
</gene>